<dbReference type="Gene3D" id="3.40.50.1820">
    <property type="entry name" value="alpha/beta hydrolase"/>
    <property type="match status" value="1"/>
</dbReference>
<evidence type="ECO:0000313" key="6">
    <source>
        <dbReference type="Proteomes" id="UP000318349"/>
    </source>
</evidence>
<evidence type="ECO:0000313" key="5">
    <source>
        <dbReference type="EMBL" id="TVO71172.1"/>
    </source>
</evidence>
<evidence type="ECO:0000259" key="4">
    <source>
        <dbReference type="Pfam" id="PF07859"/>
    </source>
</evidence>
<dbReference type="InterPro" id="IPR050300">
    <property type="entry name" value="GDXG_lipolytic_enzyme"/>
</dbReference>
<protein>
    <submittedName>
        <fullName evidence="5">Alpha/beta hydrolase</fullName>
    </submittedName>
</protein>
<keyword evidence="3" id="KW-0812">Transmembrane</keyword>
<dbReference type="Pfam" id="PF07859">
    <property type="entry name" value="Abhydrolase_3"/>
    <property type="match status" value="1"/>
</dbReference>
<proteinExistence type="inferred from homology"/>
<evidence type="ECO:0000256" key="2">
    <source>
        <dbReference type="ARBA" id="ARBA00022801"/>
    </source>
</evidence>
<dbReference type="Proteomes" id="UP000318349">
    <property type="component" value="Unassembled WGS sequence"/>
</dbReference>
<evidence type="ECO:0000256" key="1">
    <source>
        <dbReference type="ARBA" id="ARBA00010515"/>
    </source>
</evidence>
<gene>
    <name evidence="5" type="ORF">FHP89_20180</name>
</gene>
<dbReference type="SUPFAM" id="SSF53474">
    <property type="entry name" value="alpha/beta-Hydrolases"/>
    <property type="match status" value="1"/>
</dbReference>
<dbReference type="InterPro" id="IPR013094">
    <property type="entry name" value="AB_hydrolase_3"/>
</dbReference>
<dbReference type="AlphaFoldDB" id="A0A557S173"/>
<dbReference type="PANTHER" id="PTHR48081:SF30">
    <property type="entry name" value="ACETYL-HYDROLASE LIPR-RELATED"/>
    <property type="match status" value="1"/>
</dbReference>
<keyword evidence="2 5" id="KW-0378">Hydrolase</keyword>
<feature type="transmembrane region" description="Helical" evidence="3">
    <location>
        <begin position="6"/>
        <end position="26"/>
    </location>
</feature>
<comment type="caution">
    <text evidence="5">The sequence shown here is derived from an EMBL/GenBank/DDBJ whole genome shotgun (WGS) entry which is preliminary data.</text>
</comment>
<feature type="domain" description="Alpha/beta hydrolase fold-3" evidence="4">
    <location>
        <begin position="69"/>
        <end position="193"/>
    </location>
</feature>
<evidence type="ECO:0000256" key="3">
    <source>
        <dbReference type="SAM" id="Phobius"/>
    </source>
</evidence>
<comment type="similarity">
    <text evidence="1">Belongs to the 'GDXG' lipolytic enzyme family.</text>
</comment>
<accession>A0A557S173</accession>
<dbReference type="PANTHER" id="PTHR48081">
    <property type="entry name" value="AB HYDROLASE SUPERFAMILY PROTEIN C4A8.06C"/>
    <property type="match status" value="1"/>
</dbReference>
<name>A0A557S173_9RHOO</name>
<organism evidence="5 6">
    <name type="scientific">Denitromonas halophila</name>
    <dbReference type="NCBI Taxonomy" id="1629404"/>
    <lineage>
        <taxon>Bacteria</taxon>
        <taxon>Pseudomonadati</taxon>
        <taxon>Pseudomonadota</taxon>
        <taxon>Betaproteobacteria</taxon>
        <taxon>Rhodocyclales</taxon>
        <taxon>Zoogloeaceae</taxon>
        <taxon>Denitromonas</taxon>
    </lineage>
</organism>
<keyword evidence="3" id="KW-0472">Membrane</keyword>
<dbReference type="InterPro" id="IPR029058">
    <property type="entry name" value="AB_hydrolase_fold"/>
</dbReference>
<dbReference type="GO" id="GO:0004806">
    <property type="term" value="F:triacylglycerol lipase activity"/>
    <property type="evidence" value="ECO:0007669"/>
    <property type="project" value="TreeGrafter"/>
</dbReference>
<sequence>MLDHKLFYFIAGLTLGLALAFGPAVVRRVVNALEGPDRVAVYRTLDGHDLHLHVFSAKGQRPSTGAPALLLFHGGAWQYGSPEAFFPQCRVFAARGVSCISAEYRIASRHDTDPRAAVEDAHAALAYLRGHAGELGIDAARIAAGGGSAGGHLAAMLGVAADEALRPAAMVLFNPMLDLSPGKPDHHLVAEFWQAVSPFQMIDSAPPPSLILLGTEDREVPVASAQAFCDAVIGHGGRCELALYEGAKHGFFNLRENDRAYFDATNQRVAAFLAGLGWLSD</sequence>
<reference evidence="5 6" key="1">
    <citation type="submission" date="2019-07" db="EMBL/GenBank/DDBJ databases">
        <title>The pathways for chlorine oxyanion respiration interact through the shared metabolite chlorate.</title>
        <authorList>
            <person name="Barnum T.P."/>
            <person name="Cheng Y."/>
            <person name="Hill K.A."/>
            <person name="Lucas L.N."/>
            <person name="Carlson H.K."/>
            <person name="Coates J.D."/>
        </authorList>
    </citation>
    <scope>NUCLEOTIDE SEQUENCE [LARGE SCALE GENOMIC DNA]</scope>
    <source>
        <strain evidence="5 6">SFB-1</strain>
    </source>
</reference>
<dbReference type="EMBL" id="VMNI01000029">
    <property type="protein sequence ID" value="TVO71172.1"/>
    <property type="molecule type" value="Genomic_DNA"/>
</dbReference>
<keyword evidence="3" id="KW-1133">Transmembrane helix</keyword>